<dbReference type="Pfam" id="PF12796">
    <property type="entry name" value="Ank_2"/>
    <property type="match status" value="1"/>
</dbReference>
<name>A0A9P0CIP5_9CUCU</name>
<evidence type="ECO:0000313" key="5">
    <source>
        <dbReference type="Proteomes" id="UP001153636"/>
    </source>
</evidence>
<evidence type="ECO:0000313" key="4">
    <source>
        <dbReference type="EMBL" id="CAH1102166.1"/>
    </source>
</evidence>
<dbReference type="Pfam" id="PF00023">
    <property type="entry name" value="Ank"/>
    <property type="match status" value="1"/>
</dbReference>
<dbReference type="AlphaFoldDB" id="A0A9P0CIP5"/>
<evidence type="ECO:0000256" key="2">
    <source>
        <dbReference type="ARBA" id="ARBA00023043"/>
    </source>
</evidence>
<dbReference type="PROSITE" id="PS50297">
    <property type="entry name" value="ANK_REP_REGION"/>
    <property type="match status" value="1"/>
</dbReference>
<dbReference type="PANTHER" id="PTHR24198:SF165">
    <property type="entry name" value="ANKYRIN REPEAT-CONTAINING PROTEIN-RELATED"/>
    <property type="match status" value="1"/>
</dbReference>
<accession>A0A9P0CIP5</accession>
<sequence length="197" mass="22225">MNDERFLVSGWEDDLNDIDPSRNPEEKLQEDMLNACENGSIELVKQLIEDHPELINSVDKDKYTPLHRACYSNNVEIVDYLLQKGANIAAQTEMMWQPLHSCCQWNSIDCAALLIRHGADVNAKSEGGQTPLHIAAASHGSSYNTVQMLLMHPYIDPTIKNKSGETAKEIATRSSRFYNIFEMVDPLLDFSSARNLK</sequence>
<dbReference type="InterPro" id="IPR002110">
    <property type="entry name" value="Ankyrin_rpt"/>
</dbReference>
<dbReference type="PROSITE" id="PS50088">
    <property type="entry name" value="ANK_REPEAT"/>
    <property type="match status" value="2"/>
</dbReference>
<gene>
    <name evidence="4" type="ORF">PSYICH_LOCUS3497</name>
</gene>
<evidence type="ECO:0000256" key="1">
    <source>
        <dbReference type="ARBA" id="ARBA00022737"/>
    </source>
</evidence>
<protein>
    <recommendedName>
        <fullName evidence="6">Ankyrin repeat domain-containing protein 49</fullName>
    </recommendedName>
</protein>
<feature type="repeat" description="ANK" evidence="3">
    <location>
        <begin position="61"/>
        <end position="93"/>
    </location>
</feature>
<keyword evidence="5" id="KW-1185">Reference proteome</keyword>
<dbReference type="Gene3D" id="1.25.40.20">
    <property type="entry name" value="Ankyrin repeat-containing domain"/>
    <property type="match status" value="1"/>
</dbReference>
<dbReference type="OrthoDB" id="19174at2759"/>
<dbReference type="SMART" id="SM00248">
    <property type="entry name" value="ANK"/>
    <property type="match status" value="4"/>
</dbReference>
<keyword evidence="2 3" id="KW-0040">ANK repeat</keyword>
<dbReference type="InterPro" id="IPR036770">
    <property type="entry name" value="Ankyrin_rpt-contain_sf"/>
</dbReference>
<proteinExistence type="predicted"/>
<dbReference type="Proteomes" id="UP001153636">
    <property type="component" value="Chromosome 12"/>
</dbReference>
<evidence type="ECO:0008006" key="6">
    <source>
        <dbReference type="Google" id="ProtNLM"/>
    </source>
</evidence>
<dbReference type="SUPFAM" id="SSF48403">
    <property type="entry name" value="Ankyrin repeat"/>
    <property type="match status" value="1"/>
</dbReference>
<keyword evidence="1" id="KW-0677">Repeat</keyword>
<organism evidence="4 5">
    <name type="scientific">Psylliodes chrysocephalus</name>
    <dbReference type="NCBI Taxonomy" id="3402493"/>
    <lineage>
        <taxon>Eukaryota</taxon>
        <taxon>Metazoa</taxon>
        <taxon>Ecdysozoa</taxon>
        <taxon>Arthropoda</taxon>
        <taxon>Hexapoda</taxon>
        <taxon>Insecta</taxon>
        <taxon>Pterygota</taxon>
        <taxon>Neoptera</taxon>
        <taxon>Endopterygota</taxon>
        <taxon>Coleoptera</taxon>
        <taxon>Polyphaga</taxon>
        <taxon>Cucujiformia</taxon>
        <taxon>Chrysomeloidea</taxon>
        <taxon>Chrysomelidae</taxon>
        <taxon>Galerucinae</taxon>
        <taxon>Alticini</taxon>
        <taxon>Psylliodes</taxon>
    </lineage>
</organism>
<reference evidence="4" key="1">
    <citation type="submission" date="2022-01" db="EMBL/GenBank/DDBJ databases">
        <authorList>
            <person name="King R."/>
        </authorList>
    </citation>
    <scope>NUCLEOTIDE SEQUENCE</scope>
</reference>
<evidence type="ECO:0000256" key="3">
    <source>
        <dbReference type="PROSITE-ProRule" id="PRU00023"/>
    </source>
</evidence>
<dbReference type="EMBL" id="OV651824">
    <property type="protein sequence ID" value="CAH1102166.1"/>
    <property type="molecule type" value="Genomic_DNA"/>
</dbReference>
<feature type="repeat" description="ANK" evidence="3">
    <location>
        <begin position="98"/>
        <end position="126"/>
    </location>
</feature>
<dbReference type="PRINTS" id="PR01415">
    <property type="entry name" value="ANKYRIN"/>
</dbReference>
<dbReference type="PANTHER" id="PTHR24198">
    <property type="entry name" value="ANKYRIN REPEAT AND PROTEIN KINASE DOMAIN-CONTAINING PROTEIN"/>
    <property type="match status" value="1"/>
</dbReference>